<feature type="region of interest" description="Disordered" evidence="4">
    <location>
        <begin position="2758"/>
        <end position="2781"/>
    </location>
</feature>
<dbReference type="InterPro" id="IPR036397">
    <property type="entry name" value="RNaseH_sf"/>
</dbReference>
<feature type="compositionally biased region" description="Basic and acidic residues" evidence="4">
    <location>
        <begin position="1708"/>
        <end position="1718"/>
    </location>
</feature>
<name>A0ABY6K059_9ARAC</name>
<feature type="domain" description="MPN" evidence="5">
    <location>
        <begin position="9"/>
        <end position="145"/>
    </location>
</feature>
<dbReference type="PANTHER" id="PTHR10540:SF7">
    <property type="entry name" value="26S PROTEASOME NON-ATPASE REGULATORY SUBUNIT 7"/>
    <property type="match status" value="1"/>
</dbReference>
<protein>
    <submittedName>
        <fullName evidence="6">PSMD7</fullName>
    </submittedName>
</protein>
<dbReference type="InterPro" id="IPR037518">
    <property type="entry name" value="MPN"/>
</dbReference>
<feature type="compositionally biased region" description="Basic and acidic residues" evidence="4">
    <location>
        <begin position="922"/>
        <end position="932"/>
    </location>
</feature>
<dbReference type="PANTHER" id="PTHR10540">
    <property type="entry name" value="EUKARYOTIC TRANSLATION INITIATION FACTOR 3 SUBUNIT F-RELATED"/>
    <property type="match status" value="1"/>
</dbReference>
<evidence type="ECO:0000256" key="2">
    <source>
        <dbReference type="ARBA" id="ARBA00008568"/>
    </source>
</evidence>
<dbReference type="Proteomes" id="UP001235939">
    <property type="component" value="Chromosome 02"/>
</dbReference>
<feature type="compositionally biased region" description="Basic and acidic residues" evidence="4">
    <location>
        <begin position="1394"/>
        <end position="1404"/>
    </location>
</feature>
<feature type="region of interest" description="Disordered" evidence="4">
    <location>
        <begin position="1546"/>
        <end position="1575"/>
    </location>
</feature>
<feature type="region of interest" description="Disordered" evidence="4">
    <location>
        <begin position="285"/>
        <end position="308"/>
    </location>
</feature>
<feature type="domain" description="MPN" evidence="5">
    <location>
        <begin position="2435"/>
        <end position="2618"/>
    </location>
</feature>
<keyword evidence="7" id="KW-1185">Reference proteome</keyword>
<comment type="similarity">
    <text evidence="2">Belongs to the peptidase M67A family.</text>
</comment>
<reference evidence="6 7" key="1">
    <citation type="submission" date="2022-01" db="EMBL/GenBank/DDBJ databases">
        <title>A chromosomal length assembly of Cordylochernes scorpioides.</title>
        <authorList>
            <person name="Zeh D."/>
            <person name="Zeh J."/>
        </authorList>
    </citation>
    <scope>NUCLEOTIDE SEQUENCE [LARGE SCALE GENOMIC DNA]</scope>
    <source>
        <strain evidence="6">IN4F17</strain>
        <tissue evidence="6">Whole Body</tissue>
    </source>
</reference>
<dbReference type="Pfam" id="PF01398">
    <property type="entry name" value="JAB"/>
    <property type="match status" value="12"/>
</dbReference>
<dbReference type="Gene3D" id="3.40.140.10">
    <property type="entry name" value="Cytidine Deaminase, domain 2"/>
    <property type="match status" value="12"/>
</dbReference>
<dbReference type="CDD" id="cd08062">
    <property type="entry name" value="MPN_RPN7_8"/>
    <property type="match status" value="6"/>
</dbReference>
<dbReference type="EMBL" id="CP092864">
    <property type="protein sequence ID" value="UYV62291.1"/>
    <property type="molecule type" value="Genomic_DNA"/>
</dbReference>
<feature type="region of interest" description="Disordered" evidence="4">
    <location>
        <begin position="3106"/>
        <end position="3131"/>
    </location>
</feature>
<evidence type="ECO:0000256" key="1">
    <source>
        <dbReference type="ARBA" id="ARBA00004123"/>
    </source>
</evidence>
<feature type="region of interest" description="Disordered" evidence="4">
    <location>
        <begin position="2851"/>
        <end position="2872"/>
    </location>
</feature>
<dbReference type="InterPro" id="IPR033858">
    <property type="entry name" value="MPN_RPN7_8"/>
</dbReference>
<evidence type="ECO:0000313" key="6">
    <source>
        <dbReference type="EMBL" id="UYV62291.1"/>
    </source>
</evidence>
<evidence type="ECO:0000256" key="3">
    <source>
        <dbReference type="ARBA" id="ARBA00022942"/>
    </source>
</evidence>
<feature type="region of interest" description="Disordered" evidence="4">
    <location>
        <begin position="2064"/>
        <end position="2090"/>
    </location>
</feature>
<keyword evidence="3" id="KW-0647">Proteasome</keyword>
<feature type="domain" description="MPN" evidence="5">
    <location>
        <begin position="318"/>
        <end position="454"/>
    </location>
</feature>
<evidence type="ECO:0000259" key="5">
    <source>
        <dbReference type="PROSITE" id="PS50249"/>
    </source>
</evidence>
<feature type="compositionally biased region" description="Basic and acidic residues" evidence="4">
    <location>
        <begin position="2064"/>
        <end position="2074"/>
    </location>
</feature>
<gene>
    <name evidence="6" type="ORF">LAZ67_2000028</name>
</gene>
<feature type="region of interest" description="Disordered" evidence="4">
    <location>
        <begin position="1708"/>
        <end position="1731"/>
    </location>
</feature>
<feature type="non-terminal residue" evidence="6">
    <location>
        <position position="1"/>
    </location>
</feature>
<dbReference type="SMART" id="SM00232">
    <property type="entry name" value="JAB_MPN"/>
    <property type="match status" value="6"/>
</dbReference>
<evidence type="ECO:0000256" key="4">
    <source>
        <dbReference type="SAM" id="MobiDB-lite"/>
    </source>
</evidence>
<dbReference type="Gene3D" id="3.30.420.10">
    <property type="entry name" value="Ribonuclease H-like superfamily/Ribonuclease H"/>
    <property type="match status" value="1"/>
</dbReference>
<feature type="compositionally biased region" description="Low complexity" evidence="4">
    <location>
        <begin position="2857"/>
        <end position="2872"/>
    </location>
</feature>
<feature type="compositionally biased region" description="Basic and acidic residues" evidence="4">
    <location>
        <begin position="3106"/>
        <end position="3117"/>
    </location>
</feature>
<feature type="region of interest" description="Disordered" evidence="4">
    <location>
        <begin position="1394"/>
        <end position="1417"/>
    </location>
</feature>
<dbReference type="SUPFAM" id="SSF46689">
    <property type="entry name" value="Homeodomain-like"/>
    <property type="match status" value="1"/>
</dbReference>
<feature type="domain" description="MPN" evidence="5">
    <location>
        <begin position="1741"/>
        <end position="1924"/>
    </location>
</feature>
<proteinExistence type="inferred from homology"/>
<feature type="domain" description="MPN" evidence="5">
    <location>
        <begin position="627"/>
        <end position="782"/>
    </location>
</feature>
<dbReference type="PROSITE" id="PS50249">
    <property type="entry name" value="MPN"/>
    <property type="match status" value="5"/>
</dbReference>
<feature type="region of interest" description="Disordered" evidence="4">
    <location>
        <begin position="922"/>
        <end position="945"/>
    </location>
</feature>
<dbReference type="InterPro" id="IPR009057">
    <property type="entry name" value="Homeodomain-like_sf"/>
</dbReference>
<evidence type="ECO:0000313" key="7">
    <source>
        <dbReference type="Proteomes" id="UP001235939"/>
    </source>
</evidence>
<feature type="compositionally biased region" description="Basic and acidic residues" evidence="4">
    <location>
        <begin position="285"/>
        <end position="295"/>
    </location>
</feature>
<accession>A0ABY6K059</accession>
<organism evidence="6 7">
    <name type="scientific">Cordylochernes scorpioides</name>
    <dbReference type="NCBI Taxonomy" id="51811"/>
    <lineage>
        <taxon>Eukaryota</taxon>
        <taxon>Metazoa</taxon>
        <taxon>Ecdysozoa</taxon>
        <taxon>Arthropoda</taxon>
        <taxon>Chelicerata</taxon>
        <taxon>Arachnida</taxon>
        <taxon>Pseudoscorpiones</taxon>
        <taxon>Cheliferoidea</taxon>
        <taxon>Chernetidae</taxon>
        <taxon>Cordylochernes</taxon>
    </lineage>
</organism>
<dbReference type="InterPro" id="IPR024969">
    <property type="entry name" value="EIF3F/CSN6-like_C"/>
</dbReference>
<sequence length="3131" mass="347809">MPELPVDKVIVHPLVLLSVVDHFTRMGEIGNQKRVVGILLGSWKGKGILDVSNSFAVPFDEDEKEKTVWFLDHDYLEQMFSMFKKVNARERIVGWYHTGPKLHQNDIAINELVRRYCPNSVLVIIGAKPRDLGLPAEAYIAVEEVHDDGTPTSKTFEHVASEIGAEEAEEVGVEHLLRDIKDTTLGTLSQRITNQLRGLKGLDGQITDIKSYLEEVVAGRLPVNHTIIYQLQDIFNLLPDASSPEFVRSMYIKTNDQMLVVYLASLIRTVIALHNLINNKIANRDAEKKEAKPSKSTDAASSEDKKTTAMPELPVDKVIVHPLVLLSVVDHFTRMGEIGNQKRVVGILLGSWKGKGILDVSNSFAVPFDEDEKEKTVWFLDHDYLEQMFSMFKKVNARERIVGWYHTGPKLHQNDIAINELVRRYCPNSVLVIIGAKPRDLGLPTEAYIAVEEVHDDGTPTSKTFEHVASEIGAEEAEEVGVEHLLRDIKDTTLGTLSQRITNQLRGLKGLDAQITDIKSYLEEVVAGRLPVNHTIIYQLQDIFNLLPDASSPEFVRSMYIKTNDQILVVYLASLIRTVIALHNLINNKIANRDAEKKEAKPSKSTDAASSEDKKTTAMPELPVDKVIVHPLVLLSVVDHFTRMGEIGNQKRVVGILLGSWKGKGILDVSNSFAGSVLCHSICCSPPQLLTCAVPFDEDEKEKTVWFLDHDYLEQMFSMFKKVNARERIVGWYHTGPKLHQNDIAINELVRRYCPNSVLVIIGAKPRDLGLPTEAYIAVEEVHDDGTPTSKTFEHVASEIGAEEAEEVGVEHLLRDIKDTTLGTLSQRITNQLRGLKGLDGQITDIKSYLEEVVAGRLPVNHTIIYQLQDIFNLLPDASSPEFVRSMYIKTNDQMLVVYLASLIRTVIALHNLINNKIANRDAEKKEAKPSKSTDAASSEDKKTTAMPELPVDKVIVHPLVLLSVVDHFTRMGKIGNQKRVVGILLGSWKGKGILDVSNSFAGEEGRQGVSFGLDGHSGGQRLQPYALAEQDERLPAAVVEGILPHLDHDGGDGGHGAEVAQALHDGAVLDEAGQICDDDAFCPFSVGEDLQVGSLDVKAHLHQTARMVLGREAHDVVAVHSVKLAYSPWPSDQHANCLEMPELPVDKVIVHPLVLLSVVDHFTRMGEIGNQKRVVGILLGSWKGKGILDVSNSFAARERIVGWYHTGPKLHQNDIAINELVRRYCPNSVLVIIGAKPRDLGLPTEAYIAVEEVHDDGTPTSKTFEHVASEIGAEEAEEVGVEHLLRDIKDTTLGTLSQRITNQLRGLKGLDGQITDIKSYLEEVVAGRLPVNHTIIYQLQDIFNLLPDASSPEFVRSMYIKTNDQMLVVYLASLIRTVIALHNLINNKIANRDAEKKEAKPSKSTDAASSEDKKTTAMPELPVDKVIVHPLVLLSVVDHFTRMGEIGNQKRVVGILLGSWKGKGILDVSNSFAGSVLCHSICCSPSQLLTCAVPFDEDEKEKTVWFLDHDYLEQMFSMLKKVNGEWCCMNHQCCVRLTGGHSEGEDRGLVPHWPQAPPERHRHQRAGAADGTPTSKTFEHVASEIGAEEAEEVGVEHLLRDIKDTTLGTLSQRITNQLRGLKGLDGQITDIKSYLEEVVAGRLPVNHTIIYQLQDIFNLLPDASSPEFVRSMYIKTNDQMLVVYLASLIRTVIALHNLINNKIANRDAEKKEAKPSKSTDAASSEDKKTTAMPELPVDKVIVHPLVLLSVVDHFTRMGEIGNQKRVVGILLGSWKGKGILDVSNSFAAVTTAPLLFWSIVPLLVLSQHTCSCCAFIGSCAALFVVSPPQLLTCAVPFDEDEKEKTVWFLDHDYLEQMFSMFKKVNARERIVGWYHTGPKLHQNDIAINELVRRYCPNSVLVIIGAKPRDLGLPTEAYIAVEEVHDDGTPTSKTFEHVASEIGAEEAEEVGVEHLLRDIKDTTLGTLSQRITNQLRGLKGLDGQITDIKSYLEEVVAGRLPVNHTIIYQLQDIFNLLPDASSPEFVRSMYIKTNDQMLVVYLASLIRTVIALHNLINNKIANRDAEKKEAKPSKSTDAASSEDKKTTAVSNHIHVKCNSTCVRSVVMNSNREFENRAAIIVALRAGRSPKEIVDFLKLPKTTIYRVKKQFDEADSNKEGIATRKKHSRRSDRVRGEEFVKNVKEKIDGNPGKSMRAIAKEMDVGSMTIVRTIHEDLGLKSYALRKGQFLTENMKNNRKGKAAALLNNLKHDSFGMLRSFSDEKNFDVDQKVNPRNDRWICKDPSEIPVVMHTKFPASVMVLGVISSEGDVMPPHFFEKGLRMNADTYINVLETVVKPWMDMVAAGRKYVFQQDSAPAHKAKKTQSWLTLNVPSHWGPDIWPPNSPDCNPLDYYVWGVVERDVNKAPHTTIQSVKKAVHTVMTQMEKMPELPVDKVIVHPLVLLSVVDHFTRMGEIGNQKRVVGILLGSWKGKGILDVSNSFAAVTTAPLLFWSIVPLLVLSQHTCSCCAFIGSCAALFVVSPPQLLTCAVPFDEDEKEKTVWFLDHDYLEQMFSMFKKVNARERIVGWYHTGPKLHQNDIAINELVRRYCPNSVLVIIGAKPRDLGLPTEAYIAVEEVHDDGTPTSKTFEHVASEIGAEEAEEVGVEHLLRDIKDTTLGTLSQRITNQLRGLKGLDGQITDIKSYLEEVVAGRLPVNHTIIYQLQDIFNLLPDASSPEFVRSMYIKTNDQMLVVYLASLIRTVIALHNLINNKIANRDAEKKEAKPSKSTDAASSEDKKTTAMPELPVDKVIVHPLVLLSVVDHFTRMGEIGNQKRVVGILLGSWKGKGILDVSNSFAVLCETDGWAQRGRGSWAGTTPAPSSTRTTSPSTSWCGGTAPTQCWSSLAPSLATSDCPRRPTSLWRKSMIPTNDYNSNFHNLSIARDTFTLLSIFQHVVTFYEAMVGAVWTDQLWQTASSSHLNSIKISTKDGTPTSKTFEHVASEIGAEEAEEVGVEHLLRDIKDTTLGTLSQRITNQLRGLKGLDGQITDIKSYLEEVVAGRLPVNHTIIYQLQDIFNLLPDASSPEFVRSMYIKTNDQMLVVYLASLIRTVIALHNLINNKIANRDAEKKEAKPSKSTDAASSEDKKTTA</sequence>
<dbReference type="Pfam" id="PF13012">
    <property type="entry name" value="MitMem_reg"/>
    <property type="match status" value="8"/>
</dbReference>
<feature type="compositionally biased region" description="Basic and acidic residues" evidence="4">
    <location>
        <begin position="594"/>
        <end position="604"/>
    </location>
</feature>
<feature type="compositionally biased region" description="Basic and acidic residues" evidence="4">
    <location>
        <begin position="2758"/>
        <end position="2768"/>
    </location>
</feature>
<feature type="region of interest" description="Disordered" evidence="4">
    <location>
        <begin position="594"/>
        <end position="617"/>
    </location>
</feature>
<dbReference type="InterPro" id="IPR000555">
    <property type="entry name" value="JAMM/MPN+_dom"/>
</dbReference>
<comment type="subcellular location">
    <subcellularLocation>
        <location evidence="1">Nucleus</location>
    </subcellularLocation>
</comment>